<dbReference type="AlphaFoldDB" id="A0A8H9IY59"/>
<sequence length="272" mass="29822">MPFVPANDGVLLHFRSEGRGRPIVLVHGWTMSGRLFEPNIAELARDHRVVTVDLRGHGRSGRDLLHLTIEQAAADLETVLDHLDLHDVVLAGWSMGGSVVYKYIEALGTGRLAAAVAIDLTPYTFTEPGWEHGLFGGFDAAACLALQNQLVSERQQVVNTFVSTMFAAGAEVPAADERVWRDESATVHDLAALSLLASLSAQDFRPLLPSIDVPVLLAHGARSQIYPTKVWEPVAEAIPRTATVIFENSGHSPFWEERDRFNAELLAFVDRL</sequence>
<dbReference type="GO" id="GO:0016787">
    <property type="term" value="F:hydrolase activity"/>
    <property type="evidence" value="ECO:0007669"/>
    <property type="project" value="UniProtKB-KW"/>
</dbReference>
<keyword evidence="4" id="KW-1185">Reference proteome</keyword>
<keyword evidence="1 3" id="KW-0378">Hydrolase</keyword>
<feature type="domain" description="AB hydrolase-1" evidence="2">
    <location>
        <begin position="22"/>
        <end position="257"/>
    </location>
</feature>
<reference evidence="3" key="2">
    <citation type="submission" date="2020-09" db="EMBL/GenBank/DDBJ databases">
        <authorList>
            <person name="Sun Q."/>
            <person name="Zhou Y."/>
        </authorList>
    </citation>
    <scope>NUCLEOTIDE SEQUENCE</scope>
    <source>
        <strain evidence="3">CGMCC 4.7679</strain>
    </source>
</reference>
<accession>A0A8H9IY59</accession>
<dbReference type="OrthoDB" id="9785847at2"/>
<organism evidence="3 4">
    <name type="scientific">Amycolatopsis bartoniae</name>
    <dbReference type="NCBI Taxonomy" id="941986"/>
    <lineage>
        <taxon>Bacteria</taxon>
        <taxon>Bacillati</taxon>
        <taxon>Actinomycetota</taxon>
        <taxon>Actinomycetes</taxon>
        <taxon>Pseudonocardiales</taxon>
        <taxon>Pseudonocardiaceae</taxon>
        <taxon>Amycolatopsis</taxon>
    </lineage>
</organism>
<dbReference type="PANTHER" id="PTHR43798">
    <property type="entry name" value="MONOACYLGLYCEROL LIPASE"/>
    <property type="match status" value="1"/>
</dbReference>
<proteinExistence type="predicted"/>
<dbReference type="PRINTS" id="PR00111">
    <property type="entry name" value="ABHYDROLASE"/>
</dbReference>
<reference evidence="3" key="1">
    <citation type="journal article" date="2014" name="Int. J. Syst. Evol. Microbiol.">
        <title>Complete genome sequence of Corynebacterium casei LMG S-19264T (=DSM 44701T), isolated from a smear-ripened cheese.</title>
        <authorList>
            <consortium name="US DOE Joint Genome Institute (JGI-PGF)"/>
            <person name="Walter F."/>
            <person name="Albersmeier A."/>
            <person name="Kalinowski J."/>
            <person name="Ruckert C."/>
        </authorList>
    </citation>
    <scope>NUCLEOTIDE SEQUENCE</scope>
    <source>
        <strain evidence="3">CGMCC 4.7679</strain>
    </source>
</reference>
<dbReference type="Pfam" id="PF00561">
    <property type="entry name" value="Abhydrolase_1"/>
    <property type="match status" value="1"/>
</dbReference>
<evidence type="ECO:0000259" key="2">
    <source>
        <dbReference type="Pfam" id="PF00561"/>
    </source>
</evidence>
<gene>
    <name evidence="3" type="primary">ydjP</name>
    <name evidence="3" type="ORF">GCM10017566_47410</name>
</gene>
<evidence type="ECO:0000256" key="1">
    <source>
        <dbReference type="ARBA" id="ARBA00022801"/>
    </source>
</evidence>
<dbReference type="Gene3D" id="3.40.50.1820">
    <property type="entry name" value="alpha/beta hydrolase"/>
    <property type="match status" value="1"/>
</dbReference>
<dbReference type="SUPFAM" id="SSF53474">
    <property type="entry name" value="alpha/beta-Hydrolases"/>
    <property type="match status" value="1"/>
</dbReference>
<name>A0A8H9IY59_9PSEU</name>
<dbReference type="GO" id="GO:0016020">
    <property type="term" value="C:membrane"/>
    <property type="evidence" value="ECO:0007669"/>
    <property type="project" value="TreeGrafter"/>
</dbReference>
<comment type="caution">
    <text evidence="3">The sequence shown here is derived from an EMBL/GenBank/DDBJ whole genome shotgun (WGS) entry which is preliminary data.</text>
</comment>
<evidence type="ECO:0000313" key="3">
    <source>
        <dbReference type="EMBL" id="GHF68123.1"/>
    </source>
</evidence>
<dbReference type="InterPro" id="IPR000073">
    <property type="entry name" value="AB_hydrolase_1"/>
</dbReference>
<dbReference type="Proteomes" id="UP000658656">
    <property type="component" value="Unassembled WGS sequence"/>
</dbReference>
<dbReference type="RefSeq" id="WP_145932890.1">
    <property type="nucleotide sequence ID" value="NZ_BNAV01000007.1"/>
</dbReference>
<dbReference type="InterPro" id="IPR050266">
    <property type="entry name" value="AB_hydrolase_sf"/>
</dbReference>
<evidence type="ECO:0000313" key="4">
    <source>
        <dbReference type="Proteomes" id="UP000658656"/>
    </source>
</evidence>
<dbReference type="PANTHER" id="PTHR43798:SF31">
    <property type="entry name" value="AB HYDROLASE SUPERFAMILY PROTEIN YCLE"/>
    <property type="match status" value="1"/>
</dbReference>
<dbReference type="InterPro" id="IPR029058">
    <property type="entry name" value="AB_hydrolase_fold"/>
</dbReference>
<dbReference type="EMBL" id="BNAV01000007">
    <property type="protein sequence ID" value="GHF68123.1"/>
    <property type="molecule type" value="Genomic_DNA"/>
</dbReference>
<protein>
    <submittedName>
        <fullName evidence="3">AB hydrolase superfamily protein YdjP</fullName>
    </submittedName>
</protein>